<gene>
    <name evidence="1" type="ORF">L1987_81021</name>
</gene>
<organism evidence="1 2">
    <name type="scientific">Smallanthus sonchifolius</name>
    <dbReference type="NCBI Taxonomy" id="185202"/>
    <lineage>
        <taxon>Eukaryota</taxon>
        <taxon>Viridiplantae</taxon>
        <taxon>Streptophyta</taxon>
        <taxon>Embryophyta</taxon>
        <taxon>Tracheophyta</taxon>
        <taxon>Spermatophyta</taxon>
        <taxon>Magnoliopsida</taxon>
        <taxon>eudicotyledons</taxon>
        <taxon>Gunneridae</taxon>
        <taxon>Pentapetalae</taxon>
        <taxon>asterids</taxon>
        <taxon>campanulids</taxon>
        <taxon>Asterales</taxon>
        <taxon>Asteraceae</taxon>
        <taxon>Asteroideae</taxon>
        <taxon>Heliantheae alliance</taxon>
        <taxon>Millerieae</taxon>
        <taxon>Smallanthus</taxon>
    </lineage>
</organism>
<reference evidence="1 2" key="2">
    <citation type="journal article" date="2022" name="Mol. Ecol. Resour.">
        <title>The genomes of chicory, endive, great burdock and yacon provide insights into Asteraceae paleo-polyploidization history and plant inulin production.</title>
        <authorList>
            <person name="Fan W."/>
            <person name="Wang S."/>
            <person name="Wang H."/>
            <person name="Wang A."/>
            <person name="Jiang F."/>
            <person name="Liu H."/>
            <person name="Zhao H."/>
            <person name="Xu D."/>
            <person name="Zhang Y."/>
        </authorList>
    </citation>
    <scope>NUCLEOTIDE SEQUENCE [LARGE SCALE GENOMIC DNA]</scope>
    <source>
        <strain evidence="2">cv. Yunnan</strain>
        <tissue evidence="1">Leaves</tissue>
    </source>
</reference>
<accession>A0ACB8YQE6</accession>
<evidence type="ECO:0000313" key="1">
    <source>
        <dbReference type="EMBL" id="KAI3687326.1"/>
    </source>
</evidence>
<dbReference type="EMBL" id="CM042044">
    <property type="protein sequence ID" value="KAI3687326.1"/>
    <property type="molecule type" value="Genomic_DNA"/>
</dbReference>
<sequence length="508" mass="56060">MDRVNIMVFERPVVIFSKNSCMLSYTIKSLFNNFGVNPTIYELDEIVRGGEIEHALSVLGHSTVPVVFIGGELVGGANEIMSLLLKRDLKPMLIRAGALWAFFSSLNLLHLFQSFRSHLLPLALAFLLSSPYSIISSCQGHRYVGIVLNCNMLLKVTRQPFLGRGVTVWKNNMTTFDLPQEVLQLLPSDPFEQLDFARKITSIALFTRISALESESSDLLQQLTDKDLIADDLHAQIDSLNISLSDVVDKLSRADQEKEVLLKENASLAEQVKKLNRDVAKLESFRKTLMMSLQDEEGSSDRKPMVAAPNVPNHTSLSSQSIAGENDETVPLSPPSESPITSQSSDVQDSNQDEPVTNASRTHVSPPGLLLASKTSTPRLIPPATPPSLSASGSPKRTSMPVSPRRHSISFSSTRSMSDDRSSAFSSATSTPYGSMSGRTRVDGKEFFRQVRGRLSYEQFSAFLANVKELNSHKQTKEDTLRVAGDIFGPENKDLYAIFEGLITRNVH</sequence>
<evidence type="ECO:0000313" key="2">
    <source>
        <dbReference type="Proteomes" id="UP001056120"/>
    </source>
</evidence>
<protein>
    <submittedName>
        <fullName evidence="1">Uncharacterized protein</fullName>
    </submittedName>
</protein>
<keyword evidence="2" id="KW-1185">Reference proteome</keyword>
<name>A0ACB8YQE6_9ASTR</name>
<reference evidence="2" key="1">
    <citation type="journal article" date="2022" name="Mol. Ecol. Resour.">
        <title>The genomes of chicory, endive, great burdock and yacon provide insights into Asteraceae palaeo-polyploidization history and plant inulin production.</title>
        <authorList>
            <person name="Fan W."/>
            <person name="Wang S."/>
            <person name="Wang H."/>
            <person name="Wang A."/>
            <person name="Jiang F."/>
            <person name="Liu H."/>
            <person name="Zhao H."/>
            <person name="Xu D."/>
            <person name="Zhang Y."/>
        </authorList>
    </citation>
    <scope>NUCLEOTIDE SEQUENCE [LARGE SCALE GENOMIC DNA]</scope>
    <source>
        <strain evidence="2">cv. Yunnan</strain>
    </source>
</reference>
<comment type="caution">
    <text evidence="1">The sequence shown here is derived from an EMBL/GenBank/DDBJ whole genome shotgun (WGS) entry which is preliminary data.</text>
</comment>
<proteinExistence type="predicted"/>
<dbReference type="Proteomes" id="UP001056120">
    <property type="component" value="Linkage Group LG27"/>
</dbReference>